<gene>
    <name evidence="2" type="ORF">H0267_02640</name>
</gene>
<reference evidence="2 3" key="1">
    <citation type="journal article" date="2005" name="Int. J. Syst. Evol. Microbiol.">
        <title>Halobacillus yeomjeoni sp. nov., isolated from a marine solar saltern in Korea.</title>
        <authorList>
            <person name="Yoon J.H."/>
            <person name="Kang S.J."/>
            <person name="Lee C.H."/>
            <person name="Oh H.W."/>
            <person name="Oh T.K."/>
        </authorList>
    </citation>
    <scope>NUCLEOTIDE SEQUENCE [LARGE SCALE GENOMIC DNA]</scope>
    <source>
        <strain evidence="2 3">KCTC 3957</strain>
    </source>
</reference>
<comment type="caution">
    <text evidence="2">The sequence shown here is derived from an EMBL/GenBank/DDBJ whole genome shotgun (WGS) entry which is preliminary data.</text>
</comment>
<feature type="domain" description="N-acetyltransferase" evidence="1">
    <location>
        <begin position="16"/>
        <end position="182"/>
    </location>
</feature>
<evidence type="ECO:0000313" key="3">
    <source>
        <dbReference type="Proteomes" id="UP000614490"/>
    </source>
</evidence>
<evidence type="ECO:0000313" key="2">
    <source>
        <dbReference type="EMBL" id="MBH0229102.1"/>
    </source>
</evidence>
<dbReference type="CDD" id="cd04301">
    <property type="entry name" value="NAT_SF"/>
    <property type="match status" value="1"/>
</dbReference>
<dbReference type="InterPro" id="IPR016181">
    <property type="entry name" value="Acyl_CoA_acyltransferase"/>
</dbReference>
<proteinExistence type="predicted"/>
<dbReference type="Pfam" id="PF00583">
    <property type="entry name" value="Acetyltransf_1"/>
    <property type="match status" value="1"/>
</dbReference>
<name>A0A931HT28_9BACI</name>
<dbReference type="PANTHER" id="PTHR43415">
    <property type="entry name" value="SPERMIDINE N(1)-ACETYLTRANSFERASE"/>
    <property type="match status" value="1"/>
</dbReference>
<dbReference type="Proteomes" id="UP000614490">
    <property type="component" value="Unassembled WGS sequence"/>
</dbReference>
<keyword evidence="3" id="KW-1185">Reference proteome</keyword>
<dbReference type="InterPro" id="IPR000182">
    <property type="entry name" value="GNAT_dom"/>
</dbReference>
<organism evidence="2 3">
    <name type="scientific">Halobacillus yeomjeoni</name>
    <dbReference type="NCBI Taxonomy" id="311194"/>
    <lineage>
        <taxon>Bacteria</taxon>
        <taxon>Bacillati</taxon>
        <taxon>Bacillota</taxon>
        <taxon>Bacilli</taxon>
        <taxon>Bacillales</taxon>
        <taxon>Bacillaceae</taxon>
        <taxon>Halobacillus</taxon>
    </lineage>
</organism>
<dbReference type="PANTHER" id="PTHR43415:SF3">
    <property type="entry name" value="GNAT-FAMILY ACETYLTRANSFERASE"/>
    <property type="match status" value="1"/>
</dbReference>
<dbReference type="GO" id="GO:0016747">
    <property type="term" value="F:acyltransferase activity, transferring groups other than amino-acyl groups"/>
    <property type="evidence" value="ECO:0007669"/>
    <property type="project" value="InterPro"/>
</dbReference>
<dbReference type="SUPFAM" id="SSF55729">
    <property type="entry name" value="Acyl-CoA N-acyltransferases (Nat)"/>
    <property type="match status" value="1"/>
</dbReference>
<sequence>MSKTIFTYETEQGKTVKIREAAEFDAESILVNAADVLEDAPYMISTVEDVKELTIADVQQMIEMYSQNPNYVQFIAEVDNKLVGAIDFKNGSKEKISHQGSFGMTVLPEYRNCGVGGALLEQLIDWAKNNNEIEKVCLEVMEGNIGAIKLYKRKGFLEEGRKIKGVKNKNEYQDLLIMALFV</sequence>
<dbReference type="Gene3D" id="3.40.630.30">
    <property type="match status" value="1"/>
</dbReference>
<dbReference type="AlphaFoldDB" id="A0A931HT28"/>
<evidence type="ECO:0000259" key="1">
    <source>
        <dbReference type="PROSITE" id="PS51186"/>
    </source>
</evidence>
<dbReference type="EMBL" id="JADZSC010000001">
    <property type="protein sequence ID" value="MBH0229102.1"/>
    <property type="molecule type" value="Genomic_DNA"/>
</dbReference>
<accession>A0A931HT28</accession>
<dbReference type="PROSITE" id="PS51186">
    <property type="entry name" value="GNAT"/>
    <property type="match status" value="1"/>
</dbReference>
<protein>
    <submittedName>
        <fullName evidence="2">GNAT family N-acetyltransferase</fullName>
    </submittedName>
</protein>
<dbReference type="RefSeq" id="WP_197315733.1">
    <property type="nucleotide sequence ID" value="NZ_JADZSC010000001.1"/>
</dbReference>